<dbReference type="GO" id="GO:0008410">
    <property type="term" value="F:CoA-transferase activity"/>
    <property type="evidence" value="ECO:0007669"/>
    <property type="project" value="TreeGrafter"/>
</dbReference>
<dbReference type="EMBL" id="AQQR01000004">
    <property type="protein sequence ID" value="OWU73608.1"/>
    <property type="molecule type" value="Genomic_DNA"/>
</dbReference>
<dbReference type="PANTHER" id="PTHR48207">
    <property type="entry name" value="SUCCINATE--HYDROXYMETHYLGLUTARATE COA-TRANSFERASE"/>
    <property type="match status" value="1"/>
</dbReference>
<dbReference type="Pfam" id="PF02515">
    <property type="entry name" value="CoA_transf_3"/>
    <property type="match status" value="1"/>
</dbReference>
<dbReference type="InterPro" id="IPR023606">
    <property type="entry name" value="CoA-Trfase_III_dom_1_sf"/>
</dbReference>
<comment type="caution">
    <text evidence="2">The sequence shown here is derived from an EMBL/GenBank/DDBJ whole genome shotgun (WGS) entry which is preliminary data.</text>
</comment>
<dbReference type="PANTHER" id="PTHR48207:SF3">
    <property type="entry name" value="SUCCINATE--HYDROXYMETHYLGLUTARATE COA-TRANSFERASE"/>
    <property type="match status" value="1"/>
</dbReference>
<dbReference type="InterPro" id="IPR044855">
    <property type="entry name" value="CoA-Trfase_III_dom3_sf"/>
</dbReference>
<dbReference type="AlphaFoldDB" id="A0A225NMC6"/>
<dbReference type="Gene3D" id="3.40.50.10540">
    <property type="entry name" value="Crotonobetainyl-coa:carnitine coa-transferase, domain 1"/>
    <property type="match status" value="1"/>
</dbReference>
<accession>A0A225NMC6</accession>
<evidence type="ECO:0000256" key="1">
    <source>
        <dbReference type="ARBA" id="ARBA00022679"/>
    </source>
</evidence>
<keyword evidence="3" id="KW-1185">Reference proteome</keyword>
<dbReference type="OrthoDB" id="7208981at2"/>
<dbReference type="Gene3D" id="3.30.1540.10">
    <property type="entry name" value="formyl-coa transferase, domain 3"/>
    <property type="match status" value="1"/>
</dbReference>
<sequence length="374" mass="40424">MSDAPLKGLKVIEMARILAGPWAGQTLSDLGAEVIKLESPRGDDTRKWGPPFVERDEDVSASYYHSTNRGKASVVVDFATPEGQARVRELVADADVVIENFKVGGLEKYGLDYASLAQVNPRLVYCSITGFGQDGPYAHRAGYDFIIQGMSGLMSITGEPDGQPQKTGVAITDIFTGVYAVTGILAALRMRDRTGRGQQVDMALLDVAVAVTANQALNYLTTGQAPERMGNAHMNLTPYEVFDCADGHIIIATGNDAQYQRLCRLLDLADMAEAPEYLENKDRIANRRVMIARLNGATATRTMNDLLAACEAQGVPAGPINTLDRVMADPQVIARGMQISLDGVPGIRAPFRFSDADLALTRPAPKLGEDTDRY</sequence>
<dbReference type="RefSeq" id="WP_088650335.1">
    <property type="nucleotide sequence ID" value="NZ_AQQR01000004.1"/>
</dbReference>
<keyword evidence="1 2" id="KW-0808">Transferase</keyword>
<evidence type="ECO:0000313" key="2">
    <source>
        <dbReference type="EMBL" id="OWU73608.1"/>
    </source>
</evidence>
<dbReference type="SUPFAM" id="SSF89796">
    <property type="entry name" value="CoA-transferase family III (CaiB/BaiF)"/>
    <property type="match status" value="1"/>
</dbReference>
<dbReference type="InterPro" id="IPR050483">
    <property type="entry name" value="CoA-transferase_III_domain"/>
</dbReference>
<protein>
    <submittedName>
        <fullName evidence="2">CoA-transferase</fullName>
    </submittedName>
</protein>
<organism evidence="2 3">
    <name type="scientific">Marinibacterium profundimaris</name>
    <dbReference type="NCBI Taxonomy" id="1679460"/>
    <lineage>
        <taxon>Bacteria</taxon>
        <taxon>Pseudomonadati</taxon>
        <taxon>Pseudomonadota</taxon>
        <taxon>Alphaproteobacteria</taxon>
        <taxon>Rhodobacterales</taxon>
        <taxon>Paracoccaceae</taxon>
        <taxon>Marinibacterium</taxon>
    </lineage>
</organism>
<evidence type="ECO:0000313" key="3">
    <source>
        <dbReference type="Proteomes" id="UP000215377"/>
    </source>
</evidence>
<gene>
    <name evidence="2" type="ORF">ATO3_13250</name>
</gene>
<reference evidence="2 3" key="1">
    <citation type="submission" date="2013-04" db="EMBL/GenBank/DDBJ databases">
        <title>Oceanicola sp. 22II1-22F33 Genome Sequencing.</title>
        <authorList>
            <person name="Lai Q."/>
            <person name="Li G."/>
            <person name="Shao Z."/>
        </authorList>
    </citation>
    <scope>NUCLEOTIDE SEQUENCE [LARGE SCALE GENOMIC DNA]</scope>
    <source>
        <strain evidence="2 3">22II1-22F33</strain>
    </source>
</reference>
<name>A0A225NMC6_9RHOB</name>
<proteinExistence type="predicted"/>
<dbReference type="InterPro" id="IPR003673">
    <property type="entry name" value="CoA-Trfase_fam_III"/>
</dbReference>
<dbReference type="Proteomes" id="UP000215377">
    <property type="component" value="Unassembled WGS sequence"/>
</dbReference>